<evidence type="ECO:0000256" key="1">
    <source>
        <dbReference type="SAM" id="SignalP"/>
    </source>
</evidence>
<dbReference type="RefSeq" id="XP_031579410.1">
    <property type="nucleotide sequence ID" value="XM_031725117.1"/>
</dbReference>
<sequence>MSVSSGSTNSLLALSLAVNLVLLKYDRKSDSTHNHNDSTAQTPKAVLTDLATLNLERELMSFQQQGIQNACWNKE</sequence>
<keyword evidence="3" id="KW-1185">Reference proteome</keyword>
<name>A0A179UTT7_BLAGS</name>
<protein>
    <submittedName>
        <fullName evidence="2">Uncharacterized protein</fullName>
    </submittedName>
</protein>
<feature type="chain" id="PRO_5008107554" evidence="1">
    <location>
        <begin position="24"/>
        <end position="75"/>
    </location>
</feature>
<dbReference type="EMBL" id="GG657460">
    <property type="protein sequence ID" value="OAT10588.1"/>
    <property type="molecule type" value="Genomic_DNA"/>
</dbReference>
<reference evidence="3" key="1">
    <citation type="journal article" date="2015" name="PLoS Genet.">
        <title>The dynamic genome and transcriptome of the human fungal pathogen Blastomyces and close relative Emmonsia.</title>
        <authorList>
            <person name="Munoz J.F."/>
            <person name="Gauthier G.M."/>
            <person name="Desjardins C.A."/>
            <person name="Gallo J.E."/>
            <person name="Holder J."/>
            <person name="Sullivan T.D."/>
            <person name="Marty A.J."/>
            <person name="Carmen J.C."/>
            <person name="Chen Z."/>
            <person name="Ding L."/>
            <person name="Gujja S."/>
            <person name="Magrini V."/>
            <person name="Misas E."/>
            <person name="Mitreva M."/>
            <person name="Priest M."/>
            <person name="Saif S."/>
            <person name="Whiston E.A."/>
            <person name="Young S."/>
            <person name="Zeng Q."/>
            <person name="Goldman W.E."/>
            <person name="Mardis E.R."/>
            <person name="Taylor J.W."/>
            <person name="McEwen J.G."/>
            <person name="Clay O.K."/>
            <person name="Klein B.S."/>
            <person name="Cuomo C.A."/>
        </authorList>
    </citation>
    <scope>NUCLEOTIDE SEQUENCE [LARGE SCALE GENOMIC DNA]</scope>
    <source>
        <strain evidence="3">SLH14081</strain>
    </source>
</reference>
<evidence type="ECO:0000313" key="3">
    <source>
        <dbReference type="Proteomes" id="UP000002038"/>
    </source>
</evidence>
<dbReference type="AlphaFoldDB" id="A0A179UTT7"/>
<accession>A0A179UTT7</accession>
<organism evidence="2 3">
    <name type="scientific">Blastomyces gilchristii (strain SLH14081)</name>
    <name type="common">Blastomyces dermatitidis</name>
    <dbReference type="NCBI Taxonomy" id="559298"/>
    <lineage>
        <taxon>Eukaryota</taxon>
        <taxon>Fungi</taxon>
        <taxon>Dikarya</taxon>
        <taxon>Ascomycota</taxon>
        <taxon>Pezizomycotina</taxon>
        <taxon>Eurotiomycetes</taxon>
        <taxon>Eurotiomycetidae</taxon>
        <taxon>Onygenales</taxon>
        <taxon>Ajellomycetaceae</taxon>
        <taxon>Blastomyces</taxon>
    </lineage>
</organism>
<feature type="signal peptide" evidence="1">
    <location>
        <begin position="1"/>
        <end position="23"/>
    </location>
</feature>
<keyword evidence="1" id="KW-0732">Signal</keyword>
<dbReference type="Proteomes" id="UP000002038">
    <property type="component" value="Unassembled WGS sequence"/>
</dbReference>
<proteinExistence type="predicted"/>
<dbReference type="KEGG" id="bgh:BDBG_17382"/>
<gene>
    <name evidence="2" type="ORF">BDBG_17382</name>
</gene>
<evidence type="ECO:0000313" key="2">
    <source>
        <dbReference type="EMBL" id="OAT10588.1"/>
    </source>
</evidence>
<dbReference type="GeneID" id="42529110"/>
<dbReference type="VEuPathDB" id="FungiDB:BDBG_17382"/>